<name>A0A160TV67_9ZZZZ</name>
<evidence type="ECO:0000313" key="1">
    <source>
        <dbReference type="EMBL" id="CUS55330.1"/>
    </source>
</evidence>
<gene>
    <name evidence="1" type="ORF">MGWOODY_XGa1554</name>
</gene>
<dbReference type="EMBL" id="CZRL01000135">
    <property type="protein sequence ID" value="CUS55330.1"/>
    <property type="molecule type" value="Genomic_DNA"/>
</dbReference>
<proteinExistence type="predicted"/>
<dbReference type="AlphaFoldDB" id="A0A160TV67"/>
<organism evidence="1">
    <name type="scientific">hydrothermal vent metagenome</name>
    <dbReference type="NCBI Taxonomy" id="652676"/>
    <lineage>
        <taxon>unclassified sequences</taxon>
        <taxon>metagenomes</taxon>
        <taxon>ecological metagenomes</taxon>
    </lineage>
</organism>
<reference evidence="1" key="1">
    <citation type="submission" date="2015-10" db="EMBL/GenBank/DDBJ databases">
        <authorList>
            <person name="Gilbert D.G."/>
        </authorList>
    </citation>
    <scope>NUCLEOTIDE SEQUENCE</scope>
</reference>
<protein>
    <submittedName>
        <fullName evidence="1">Uncharacterized protein</fullName>
    </submittedName>
</protein>
<accession>A0A160TV67</accession>
<sequence length="37" mass="4053">MFGLTDSLLDHGNDRLAWHESSKSLTLRLDALVAGIV</sequence>